<reference evidence="1 2" key="1">
    <citation type="journal article" date="2015" name="Nat. Commun.">
        <title>Outbred genome sequencing and CRISPR/Cas9 gene editing in butterflies.</title>
        <authorList>
            <person name="Li X."/>
            <person name="Fan D."/>
            <person name="Zhang W."/>
            <person name="Liu G."/>
            <person name="Zhang L."/>
            <person name="Zhao L."/>
            <person name="Fang X."/>
            <person name="Chen L."/>
            <person name="Dong Y."/>
            <person name="Chen Y."/>
            <person name="Ding Y."/>
            <person name="Zhao R."/>
            <person name="Feng M."/>
            <person name="Zhu Y."/>
            <person name="Feng Y."/>
            <person name="Jiang X."/>
            <person name="Zhu D."/>
            <person name="Xiang H."/>
            <person name="Feng X."/>
            <person name="Li S."/>
            <person name="Wang J."/>
            <person name="Zhang G."/>
            <person name="Kronforst M.R."/>
            <person name="Wang W."/>
        </authorList>
    </citation>
    <scope>NUCLEOTIDE SEQUENCE [LARGE SCALE GENOMIC DNA]</scope>
    <source>
        <strain evidence="1">Ya'a_city_454_Px</strain>
        <tissue evidence="1">Whole body</tissue>
    </source>
</reference>
<dbReference type="Gene3D" id="2.40.10.10">
    <property type="entry name" value="Trypsin-like serine proteases"/>
    <property type="match status" value="1"/>
</dbReference>
<protein>
    <recommendedName>
        <fullName evidence="3">Peptidase S1 domain-containing protein</fullName>
    </recommendedName>
</protein>
<accession>A0A194PWZ2</accession>
<evidence type="ECO:0000313" key="1">
    <source>
        <dbReference type="EMBL" id="KPI97876.1"/>
    </source>
</evidence>
<evidence type="ECO:0000313" key="2">
    <source>
        <dbReference type="Proteomes" id="UP000053268"/>
    </source>
</evidence>
<evidence type="ECO:0008006" key="3">
    <source>
        <dbReference type="Google" id="ProtNLM"/>
    </source>
</evidence>
<dbReference type="Proteomes" id="UP000053268">
    <property type="component" value="Unassembled WGS sequence"/>
</dbReference>
<dbReference type="AlphaFoldDB" id="A0A194PWZ2"/>
<dbReference type="SUPFAM" id="SSF50494">
    <property type="entry name" value="Trypsin-like serine proteases"/>
    <property type="match status" value="1"/>
</dbReference>
<dbReference type="InterPro" id="IPR043504">
    <property type="entry name" value="Peptidase_S1_PA_chymotrypsin"/>
</dbReference>
<keyword evidence="2" id="KW-1185">Reference proteome</keyword>
<dbReference type="EMBL" id="KQ459586">
    <property type="protein sequence ID" value="KPI97876.1"/>
    <property type="molecule type" value="Genomic_DNA"/>
</dbReference>
<sequence length="246" mass="28476">MVTERSAYISYCSDKWWETESVAYVRRSLIHPSYSYRDRTRRHHYNIGAVQVITSMINNCVGWSPISLVSHKFVINEKGFPATAIGWGLDRYNTRYLSYHLPKRPLVAYEGLIFPKSCPKQGEHQYNTRYLSYHLPKRPLVAYEGLIFPKSCPKQGEHNNEEYERELNVKNMYCLSLPYMGDKKDTAHGSLLLVQGKLMALSLQKGKSNRNESTAQYTGVWRLVPWVLEVTRNSTNDTLTTKMIAI</sequence>
<organism evidence="1 2">
    <name type="scientific">Papilio xuthus</name>
    <name type="common">Asian swallowtail butterfly</name>
    <dbReference type="NCBI Taxonomy" id="66420"/>
    <lineage>
        <taxon>Eukaryota</taxon>
        <taxon>Metazoa</taxon>
        <taxon>Ecdysozoa</taxon>
        <taxon>Arthropoda</taxon>
        <taxon>Hexapoda</taxon>
        <taxon>Insecta</taxon>
        <taxon>Pterygota</taxon>
        <taxon>Neoptera</taxon>
        <taxon>Endopterygota</taxon>
        <taxon>Lepidoptera</taxon>
        <taxon>Glossata</taxon>
        <taxon>Ditrysia</taxon>
        <taxon>Papilionoidea</taxon>
        <taxon>Papilionidae</taxon>
        <taxon>Papilioninae</taxon>
        <taxon>Papilio</taxon>
    </lineage>
</organism>
<gene>
    <name evidence="1" type="ORF">RR46_10997</name>
</gene>
<name>A0A194PWZ2_PAPXU</name>
<dbReference type="InterPro" id="IPR009003">
    <property type="entry name" value="Peptidase_S1_PA"/>
</dbReference>
<proteinExistence type="predicted"/>